<dbReference type="InterPro" id="IPR000719">
    <property type="entry name" value="Prot_kinase_dom"/>
</dbReference>
<keyword evidence="1" id="KW-0472">Membrane</keyword>
<keyword evidence="1" id="KW-0812">Transmembrane</keyword>
<dbReference type="SMART" id="SM00331">
    <property type="entry name" value="PP2C_SIG"/>
    <property type="match status" value="1"/>
</dbReference>
<dbReference type="Pfam" id="PF00069">
    <property type="entry name" value="Pkinase"/>
    <property type="match status" value="1"/>
</dbReference>
<feature type="domain" description="Protein kinase" evidence="2">
    <location>
        <begin position="277"/>
        <end position="538"/>
    </location>
</feature>
<dbReference type="Gene3D" id="1.10.510.10">
    <property type="entry name" value="Transferase(Phosphotransferase) domain 1"/>
    <property type="match status" value="1"/>
</dbReference>
<keyword evidence="4" id="KW-0808">Transferase</keyword>
<keyword evidence="4" id="KW-0418">Kinase</keyword>
<name>A0A160TBX0_9ZZZZ</name>
<protein>
    <submittedName>
        <fullName evidence="4">Serine/threonine protein kinase</fullName>
    </submittedName>
</protein>
<dbReference type="Pfam" id="PF13672">
    <property type="entry name" value="PP2C_2"/>
    <property type="match status" value="1"/>
</dbReference>
<keyword evidence="4" id="KW-0723">Serine/threonine-protein kinase</keyword>
<dbReference type="CDD" id="cd00143">
    <property type="entry name" value="PP2Cc"/>
    <property type="match status" value="1"/>
</dbReference>
<dbReference type="EMBL" id="CZQC01000034">
    <property type="protein sequence ID" value="CUS41038.1"/>
    <property type="molecule type" value="Genomic_DNA"/>
</dbReference>
<dbReference type="SUPFAM" id="SSF81606">
    <property type="entry name" value="PP2C-like"/>
    <property type="match status" value="1"/>
</dbReference>
<dbReference type="Gene3D" id="3.60.40.10">
    <property type="entry name" value="PPM-type phosphatase domain"/>
    <property type="match status" value="1"/>
</dbReference>
<dbReference type="PANTHER" id="PTHR44167">
    <property type="entry name" value="OVARIAN-SPECIFIC SERINE/THREONINE-PROTEIN KINASE LOK-RELATED"/>
    <property type="match status" value="1"/>
</dbReference>
<evidence type="ECO:0000256" key="1">
    <source>
        <dbReference type="SAM" id="Phobius"/>
    </source>
</evidence>
<evidence type="ECO:0000313" key="4">
    <source>
        <dbReference type="EMBL" id="CUS41038.1"/>
    </source>
</evidence>
<dbReference type="GO" id="GO:0004674">
    <property type="term" value="F:protein serine/threonine kinase activity"/>
    <property type="evidence" value="ECO:0007669"/>
    <property type="project" value="UniProtKB-KW"/>
</dbReference>
<dbReference type="PROSITE" id="PS00108">
    <property type="entry name" value="PROTEIN_KINASE_ST"/>
    <property type="match status" value="1"/>
</dbReference>
<dbReference type="InterPro" id="IPR008271">
    <property type="entry name" value="Ser/Thr_kinase_AS"/>
</dbReference>
<dbReference type="CDD" id="cd14014">
    <property type="entry name" value="STKc_PknB_like"/>
    <property type="match status" value="1"/>
</dbReference>
<evidence type="ECO:0000259" key="2">
    <source>
        <dbReference type="PROSITE" id="PS50011"/>
    </source>
</evidence>
<accession>A0A160TBX0</accession>
<dbReference type="InterPro" id="IPR011009">
    <property type="entry name" value="Kinase-like_dom_sf"/>
</dbReference>
<dbReference type="GO" id="GO:0005524">
    <property type="term" value="F:ATP binding"/>
    <property type="evidence" value="ECO:0007669"/>
    <property type="project" value="InterPro"/>
</dbReference>
<evidence type="ECO:0000259" key="3">
    <source>
        <dbReference type="PROSITE" id="PS51746"/>
    </source>
</evidence>
<proteinExistence type="predicted"/>
<dbReference type="SUPFAM" id="SSF56112">
    <property type="entry name" value="Protein kinase-like (PK-like)"/>
    <property type="match status" value="1"/>
</dbReference>
<feature type="transmembrane region" description="Helical" evidence="1">
    <location>
        <begin position="561"/>
        <end position="581"/>
    </location>
</feature>
<feature type="domain" description="PPM-type phosphatase" evidence="3">
    <location>
        <begin position="8"/>
        <end position="244"/>
    </location>
</feature>
<gene>
    <name evidence="4" type="ORF">MGWOODY_Tha1929</name>
</gene>
<dbReference type="SMART" id="SM00332">
    <property type="entry name" value="PP2Cc"/>
    <property type="match status" value="1"/>
</dbReference>
<dbReference type="PROSITE" id="PS50011">
    <property type="entry name" value="PROTEIN_KINASE_DOM"/>
    <property type="match status" value="1"/>
</dbReference>
<keyword evidence="1" id="KW-1133">Transmembrane helix</keyword>
<organism evidence="4">
    <name type="scientific">hydrothermal vent metagenome</name>
    <dbReference type="NCBI Taxonomy" id="652676"/>
    <lineage>
        <taxon>unclassified sequences</taxon>
        <taxon>metagenomes</taxon>
        <taxon>ecological metagenomes</taxon>
    </lineage>
</organism>
<dbReference type="InterPro" id="IPR001932">
    <property type="entry name" value="PPM-type_phosphatase-like_dom"/>
</dbReference>
<dbReference type="InterPro" id="IPR036457">
    <property type="entry name" value="PPM-type-like_dom_sf"/>
</dbReference>
<dbReference type="AlphaFoldDB" id="A0A160TBX0"/>
<dbReference type="PANTHER" id="PTHR44167:SF24">
    <property type="entry name" value="SERINE_THREONINE-PROTEIN KINASE CHK2"/>
    <property type="match status" value="1"/>
</dbReference>
<reference evidence="4" key="1">
    <citation type="submission" date="2015-10" db="EMBL/GenBank/DDBJ databases">
        <authorList>
            <person name="Gilbert D.G."/>
        </authorList>
    </citation>
    <scope>NUCLEOTIDE SEQUENCE</scope>
</reference>
<dbReference type="SMART" id="SM00220">
    <property type="entry name" value="S_TKc"/>
    <property type="match status" value="1"/>
</dbReference>
<dbReference type="PROSITE" id="PS51746">
    <property type="entry name" value="PPM_2"/>
    <property type="match status" value="1"/>
</dbReference>
<sequence length="583" mass="65840">MSSELSVTYGGFTSAGIKTENQDAFAAYQPTLSITRYKGIAACIADGVSCSENAQQASITSVTHFLNDYYSTPDSWDVKTAAGKVLSSLNAWLYHHGQQASARHNSLVTTFSGVVLKSNTLHIFHVGDSRIMRLRGTTLEPLTRDHTHRHGNGREYLSRALGMDTHLEVDYHTVDIHDGDILICTTDGVHGFCTNSEFIELLSPLQTQSTSNAQNDIESVAKRAVELALEKGSDDNLTCFILRVDRVPEMNLEETQRELTDRAIPPVLKVGDRIDQYRVEHIVYAGTRSHLYKVLDLRNNKRYILKAPSLNFEEDLVYLEGFVREQWVGSRIDHPHVMRILPPEPEGRFLYHICELIEGANLRQWIHDHPNASVNEVRGIVEQIIHGLRVFQRAGMVHRDLKPENVMITTAGQVKLIDFGTVAVRGLAEIRSAIEEDCPVGSVNYIAPEYVLDGVAVMQSDLFSLAVMVYEMLTQAQPFKMDQVHRRGARSISEWSYQALTEHRPDLPRWLDLAIQKGCHPDLKQRQQAYSEFWNDLLKPNPDLIRSFKRRPLLQQNSGRVWQVISFGLLIVVIAQGYFLATG</sequence>